<comment type="caution">
    <text evidence="3">The sequence shown here is derived from an EMBL/GenBank/DDBJ whole genome shotgun (WGS) entry which is preliminary data.</text>
</comment>
<evidence type="ECO:0000313" key="2">
    <source>
        <dbReference type="EMBL" id="MSE20244.1"/>
    </source>
</evidence>
<dbReference type="AlphaFoldDB" id="A0A1X1FGH2"/>
<dbReference type="Proteomes" id="UP000193009">
    <property type="component" value="Unassembled WGS sequence"/>
</dbReference>
<dbReference type="GeneID" id="69802492"/>
<keyword evidence="1" id="KW-0812">Transmembrane</keyword>
<dbReference type="EMBL" id="MSBD01000012">
    <property type="protein sequence ID" value="ORN30510.1"/>
    <property type="molecule type" value="Genomic_DNA"/>
</dbReference>
<evidence type="ECO:0000313" key="3">
    <source>
        <dbReference type="EMBL" id="ORN30510.1"/>
    </source>
</evidence>
<reference evidence="2 5" key="2">
    <citation type="submission" date="2019-11" db="EMBL/GenBank/DDBJ databases">
        <title>Draft Genome Sequence of Plant Growth-Promoting Rhizosphere-Associated Bacteria.</title>
        <authorList>
            <person name="Vasilyev I.Y."/>
            <person name="Radchenko V."/>
            <person name="Ilnitskaya E.V."/>
        </authorList>
    </citation>
    <scope>NUCLEOTIDE SEQUENCE [LARGE SCALE GENOMIC DNA]</scope>
    <source>
        <strain evidence="2 5">VRA_07sq_f</strain>
    </source>
</reference>
<dbReference type="OrthoDB" id="2315198at2"/>
<dbReference type="EMBL" id="WKKY01000035">
    <property type="protein sequence ID" value="MSE20244.1"/>
    <property type="molecule type" value="Genomic_DNA"/>
</dbReference>
<dbReference type="KEGG" id="lpar:FAM21731_00688"/>
<evidence type="ECO:0000313" key="5">
    <source>
        <dbReference type="Proteomes" id="UP000491237"/>
    </source>
</evidence>
<dbReference type="RefSeq" id="WP_057910222.1">
    <property type="nucleotide sequence ID" value="NZ_CAURXG010000001.1"/>
</dbReference>
<accession>A0A1X1FGH2</accession>
<dbReference type="Proteomes" id="UP000491237">
    <property type="component" value="Unassembled WGS sequence"/>
</dbReference>
<evidence type="ECO:0000313" key="4">
    <source>
        <dbReference type="Proteomes" id="UP000193009"/>
    </source>
</evidence>
<sequence length="77" mass="9105">MTMHQLRDRMIHYLIFTVPIVGLILTILELCYFMWWHGDHSTGALIYSFIPVAMGLLLSIPGWFWKNEAEKHDKTKK</sequence>
<keyword evidence="1" id="KW-1133">Transmembrane helix</keyword>
<organism evidence="3 4">
    <name type="scientific">Lentilactobacillus parabuchneri</name>
    <dbReference type="NCBI Taxonomy" id="152331"/>
    <lineage>
        <taxon>Bacteria</taxon>
        <taxon>Bacillati</taxon>
        <taxon>Bacillota</taxon>
        <taxon>Bacilli</taxon>
        <taxon>Lactobacillales</taxon>
        <taxon>Lactobacillaceae</taxon>
        <taxon>Lentilactobacillus</taxon>
    </lineage>
</organism>
<gene>
    <name evidence="3" type="ORF">FAM23169_00640</name>
    <name evidence="2" type="ORF">GKC44_03030</name>
</gene>
<keyword evidence="4" id="KW-1185">Reference proteome</keyword>
<keyword evidence="1" id="KW-0472">Membrane</keyword>
<reference evidence="3 4" key="1">
    <citation type="journal article" date="2017" name="Front. Microbiol.">
        <title>The Histidine Decarboxylase Gene Cluster of Lactobacillus parabuchneri Was Gained by Horizontal Gene Transfer and Is Mobile within the Species.</title>
        <authorList>
            <person name="Wuthrich D."/>
            <person name="Berthoud H."/>
            <person name="Wechsler D."/>
            <person name="Eugster E."/>
            <person name="Irmler S."/>
            <person name="Bruggmann R."/>
        </authorList>
    </citation>
    <scope>NUCLEOTIDE SEQUENCE [LARGE SCALE GENOMIC DNA]</scope>
    <source>
        <strain evidence="3 4">FAM23169</strain>
    </source>
</reference>
<name>A0A1X1FGH2_9LACO</name>
<feature type="transmembrane region" description="Helical" evidence="1">
    <location>
        <begin position="12"/>
        <end position="38"/>
    </location>
</feature>
<protein>
    <submittedName>
        <fullName evidence="3">Uncharacterized protein</fullName>
    </submittedName>
</protein>
<evidence type="ECO:0000256" key="1">
    <source>
        <dbReference type="SAM" id="Phobius"/>
    </source>
</evidence>
<proteinExistence type="predicted"/>
<feature type="transmembrane region" description="Helical" evidence="1">
    <location>
        <begin position="44"/>
        <end position="65"/>
    </location>
</feature>